<dbReference type="InterPro" id="IPR029063">
    <property type="entry name" value="SAM-dependent_MTases_sf"/>
</dbReference>
<evidence type="ECO:0000256" key="1">
    <source>
        <dbReference type="SAM" id="MobiDB-lite"/>
    </source>
</evidence>
<dbReference type="Gene3D" id="1.10.10.2560">
    <property type="match status" value="1"/>
</dbReference>
<accession>A0A8D7F5P5</accession>
<protein>
    <submittedName>
        <fullName evidence="2">(wild Malaysian banana) hypothetical protein</fullName>
    </submittedName>
</protein>
<dbReference type="Gene3D" id="3.40.50.150">
    <property type="entry name" value="Vaccinia Virus protein VP39"/>
    <property type="match status" value="1"/>
</dbReference>
<dbReference type="PANTHER" id="PTHR44575">
    <property type="entry name" value="OS01G0589200 PROTEIN"/>
    <property type="match status" value="1"/>
</dbReference>
<sequence length="413" mass="46713">MAGLFVKQAAIYAEARPMYPWFSKLASFTSHHKLVWDVGTSNDQATISACYQIVPYHPPSIPRPDYICIHVLRVVDHYEQVMATDVSEAQLKHGTRDPKFHYIHTPLSTSDDELVLMDLMTVAQAVHWFNLPRFYSVVKRVLRNPGGVIAVWGYNYRVSSLEDTAKRFLDTTLPCLDPRARYVIDGYRNLPFLSKSVGMGGEGNPNILDMVVLDDEGNNNDGILTNVICSRVTSPRSRRPRSYGGRLPSSDLTAPDRSKPKRRPRHITILQEPGPSRNANADVRRYPMYDPAPYKQAHQETDDGPATDHRDLLGNLPGIDQRLYWPRDHSVKMLTLTLDVTFDRFWGLMRSWSAVATAREQGVELLSEDVVKKLESDRGGSSEVTTITHKVPMPVGTSEQDHMVFDKMLVLLL</sequence>
<dbReference type="AlphaFoldDB" id="A0A8D7F5P5"/>
<name>A0A8D7F5P5_MUSAM</name>
<feature type="region of interest" description="Disordered" evidence="1">
    <location>
        <begin position="234"/>
        <end position="283"/>
    </location>
</feature>
<gene>
    <name evidence="2" type="ORF">GSMUA_114130.1</name>
</gene>
<organism evidence="2">
    <name type="scientific">Musa acuminata subsp. malaccensis</name>
    <name type="common">Wild banana</name>
    <name type="synonym">Musa malaccensis</name>
    <dbReference type="NCBI Taxonomy" id="214687"/>
    <lineage>
        <taxon>Eukaryota</taxon>
        <taxon>Viridiplantae</taxon>
        <taxon>Streptophyta</taxon>
        <taxon>Embryophyta</taxon>
        <taxon>Tracheophyta</taxon>
        <taxon>Spermatophyta</taxon>
        <taxon>Magnoliopsida</taxon>
        <taxon>Liliopsida</taxon>
        <taxon>Zingiberales</taxon>
        <taxon>Musaceae</taxon>
        <taxon>Musa</taxon>
    </lineage>
</organism>
<dbReference type="EMBL" id="HG996469">
    <property type="protein sequence ID" value="CAG1841618.1"/>
    <property type="molecule type" value="Genomic_DNA"/>
</dbReference>
<proteinExistence type="predicted"/>
<reference evidence="2" key="1">
    <citation type="submission" date="2021-03" db="EMBL/GenBank/DDBJ databases">
        <authorList>
            <consortium name="Genoscope - CEA"/>
            <person name="William W."/>
        </authorList>
    </citation>
    <scope>NUCLEOTIDE SEQUENCE</scope>
    <source>
        <strain evidence="2">Doubled-haploid Pahang</strain>
    </source>
</reference>
<dbReference type="PANTHER" id="PTHR44575:SF2">
    <property type="entry name" value="OS01G0589200 PROTEIN"/>
    <property type="match status" value="1"/>
</dbReference>
<dbReference type="SUPFAM" id="SSF53335">
    <property type="entry name" value="S-adenosyl-L-methionine-dependent methyltransferases"/>
    <property type="match status" value="1"/>
</dbReference>
<evidence type="ECO:0000313" key="2">
    <source>
        <dbReference type="EMBL" id="CAG1841618.1"/>
    </source>
</evidence>